<dbReference type="Proteomes" id="UP000268162">
    <property type="component" value="Unassembled WGS sequence"/>
</dbReference>
<feature type="domain" description="Fork-head" evidence="3">
    <location>
        <begin position="1"/>
        <end position="65"/>
    </location>
</feature>
<dbReference type="EMBL" id="ML002423">
    <property type="protein sequence ID" value="RKP37964.1"/>
    <property type="molecule type" value="Genomic_DNA"/>
</dbReference>
<dbReference type="PANTHER" id="PTHR11829">
    <property type="entry name" value="FORKHEAD BOX PROTEIN"/>
    <property type="match status" value="1"/>
</dbReference>
<evidence type="ECO:0000313" key="5">
    <source>
        <dbReference type="Proteomes" id="UP000268162"/>
    </source>
</evidence>
<keyword evidence="5" id="KW-1185">Reference proteome</keyword>
<dbReference type="GO" id="GO:0005634">
    <property type="term" value="C:nucleus"/>
    <property type="evidence" value="ECO:0007669"/>
    <property type="project" value="UniProtKB-SubCell"/>
</dbReference>
<name>A0A4P9ZWE7_9FUNG</name>
<dbReference type="PROSITE" id="PS50039">
    <property type="entry name" value="FORK_HEAD_3"/>
    <property type="match status" value="1"/>
</dbReference>
<protein>
    <submittedName>
        <fullName evidence="4">Fork head domain-containing protein</fullName>
    </submittedName>
</protein>
<dbReference type="Pfam" id="PF00250">
    <property type="entry name" value="Forkhead"/>
    <property type="match status" value="1"/>
</dbReference>
<sequence>RPPVSYSALIAQAIIMAPEKRLTLREVYQWISENHPYLSYSSDTGWQNTIRHNLSLNKCFIKTAR</sequence>
<dbReference type="GO" id="GO:0000978">
    <property type="term" value="F:RNA polymerase II cis-regulatory region sequence-specific DNA binding"/>
    <property type="evidence" value="ECO:0007669"/>
    <property type="project" value="TreeGrafter"/>
</dbReference>
<dbReference type="STRING" id="215637.A0A4P9ZWE7"/>
<dbReference type="InterPro" id="IPR036390">
    <property type="entry name" value="WH_DNA-bd_sf"/>
</dbReference>
<dbReference type="PRINTS" id="PR00053">
    <property type="entry name" value="FORKHEAD"/>
</dbReference>
<dbReference type="InterPro" id="IPR036388">
    <property type="entry name" value="WH-like_DNA-bd_sf"/>
</dbReference>
<feature type="non-terminal residue" evidence="4">
    <location>
        <position position="1"/>
    </location>
</feature>
<proteinExistence type="predicted"/>
<accession>A0A4P9ZWE7</accession>
<gene>
    <name evidence="4" type="ORF">BJ085DRAFT_9651</name>
</gene>
<dbReference type="AlphaFoldDB" id="A0A4P9ZWE7"/>
<keyword evidence="2" id="KW-0539">Nucleus</keyword>
<evidence type="ECO:0000256" key="1">
    <source>
        <dbReference type="ARBA" id="ARBA00023125"/>
    </source>
</evidence>
<dbReference type="GO" id="GO:0000981">
    <property type="term" value="F:DNA-binding transcription factor activity, RNA polymerase II-specific"/>
    <property type="evidence" value="ECO:0007669"/>
    <property type="project" value="TreeGrafter"/>
</dbReference>
<dbReference type="CDD" id="cd00059">
    <property type="entry name" value="FH_FOX"/>
    <property type="match status" value="1"/>
</dbReference>
<dbReference type="PROSITE" id="PS00657">
    <property type="entry name" value="FORK_HEAD_1"/>
    <property type="match status" value="1"/>
</dbReference>
<dbReference type="InterPro" id="IPR018122">
    <property type="entry name" value="TF_fork_head_CS_1"/>
</dbReference>
<dbReference type="SUPFAM" id="SSF46785">
    <property type="entry name" value="Winged helix' DNA-binding domain"/>
    <property type="match status" value="1"/>
</dbReference>
<evidence type="ECO:0000259" key="3">
    <source>
        <dbReference type="PROSITE" id="PS50039"/>
    </source>
</evidence>
<organism evidence="4 5">
    <name type="scientific">Dimargaris cristalligena</name>
    <dbReference type="NCBI Taxonomy" id="215637"/>
    <lineage>
        <taxon>Eukaryota</taxon>
        <taxon>Fungi</taxon>
        <taxon>Fungi incertae sedis</taxon>
        <taxon>Zoopagomycota</taxon>
        <taxon>Kickxellomycotina</taxon>
        <taxon>Dimargaritomycetes</taxon>
        <taxon>Dimargaritales</taxon>
        <taxon>Dimargaritaceae</taxon>
        <taxon>Dimargaris</taxon>
    </lineage>
</organism>
<dbReference type="SMART" id="SM00339">
    <property type="entry name" value="FH"/>
    <property type="match status" value="1"/>
</dbReference>
<evidence type="ECO:0000256" key="2">
    <source>
        <dbReference type="PROSITE-ProRule" id="PRU00089"/>
    </source>
</evidence>
<dbReference type="InterPro" id="IPR050211">
    <property type="entry name" value="FOX_domain-containing"/>
</dbReference>
<dbReference type="Gene3D" id="1.10.10.10">
    <property type="entry name" value="Winged helix-like DNA-binding domain superfamily/Winged helix DNA-binding domain"/>
    <property type="match status" value="1"/>
</dbReference>
<reference evidence="5" key="1">
    <citation type="journal article" date="2018" name="Nat. Microbiol.">
        <title>Leveraging single-cell genomics to expand the fungal tree of life.</title>
        <authorList>
            <person name="Ahrendt S.R."/>
            <person name="Quandt C.A."/>
            <person name="Ciobanu D."/>
            <person name="Clum A."/>
            <person name="Salamov A."/>
            <person name="Andreopoulos B."/>
            <person name="Cheng J.F."/>
            <person name="Woyke T."/>
            <person name="Pelin A."/>
            <person name="Henrissat B."/>
            <person name="Reynolds N.K."/>
            <person name="Benny G.L."/>
            <person name="Smith M.E."/>
            <person name="James T.Y."/>
            <person name="Grigoriev I.V."/>
        </authorList>
    </citation>
    <scope>NUCLEOTIDE SEQUENCE [LARGE SCALE GENOMIC DNA]</scope>
    <source>
        <strain evidence="5">RSA 468</strain>
    </source>
</reference>
<dbReference type="InterPro" id="IPR001766">
    <property type="entry name" value="Fork_head_dom"/>
</dbReference>
<feature type="DNA-binding region" description="Fork-head" evidence="2">
    <location>
        <begin position="1"/>
        <end position="65"/>
    </location>
</feature>
<dbReference type="PANTHER" id="PTHR11829:SF343">
    <property type="entry name" value="FORK-HEAD DOMAIN-CONTAINING PROTEIN"/>
    <property type="match status" value="1"/>
</dbReference>
<keyword evidence="1 2" id="KW-0238">DNA-binding</keyword>
<feature type="non-terminal residue" evidence="4">
    <location>
        <position position="65"/>
    </location>
</feature>
<evidence type="ECO:0000313" key="4">
    <source>
        <dbReference type="EMBL" id="RKP37964.1"/>
    </source>
</evidence>
<comment type="subcellular location">
    <subcellularLocation>
        <location evidence="2">Nucleus</location>
    </subcellularLocation>
</comment>